<organism evidence="2 3">
    <name type="scientific">Mariniphaga sediminis</name>
    <dbReference type="NCBI Taxonomy" id="1628158"/>
    <lineage>
        <taxon>Bacteria</taxon>
        <taxon>Pseudomonadati</taxon>
        <taxon>Bacteroidota</taxon>
        <taxon>Bacteroidia</taxon>
        <taxon>Marinilabiliales</taxon>
        <taxon>Prolixibacteraceae</taxon>
        <taxon>Mariniphaga</taxon>
    </lineage>
</organism>
<sequence length="304" mass="34185">MILKKNISLHLTILLLLLGGIADIANAQQDPLYTQYMENLQIVNPGYAGTKETGNFMVVARNQWVSFEGAPRTRTFSFHTPLKKLDLGLGFSVLSDKIGPLAQTGIYMDYAYRVKLNEKFKLSLGLKGGFTFYRASLTALETVNPDPIYERDIYKNFIPNFGVGGFLFSEDTYFGISVPKLVENSISREEYSSEYVGKEKIHIYLVGGKKFKVGDNIHIKSHSMLRILKNVPVSVDVTGMAGFKERVWFGAMYRFSNSWGLLMQVNAIDNILIGYSYDINVSGLGAFNSGTHEIMISYNLNLFR</sequence>
<dbReference type="Proteomes" id="UP000266441">
    <property type="component" value="Unassembled WGS sequence"/>
</dbReference>
<dbReference type="EMBL" id="QWET01000008">
    <property type="protein sequence ID" value="RIH64840.1"/>
    <property type="molecule type" value="Genomic_DNA"/>
</dbReference>
<dbReference type="NCBIfam" id="TIGR03519">
    <property type="entry name" value="T9SS_PorP_fam"/>
    <property type="match status" value="1"/>
</dbReference>
<dbReference type="AlphaFoldDB" id="A0A399D366"/>
<accession>A0A399D366</accession>
<dbReference type="Pfam" id="PF11751">
    <property type="entry name" value="PorP_SprF"/>
    <property type="match status" value="1"/>
</dbReference>
<protein>
    <submittedName>
        <fullName evidence="2">Type IX secretion system membrane protein PorP/SprF</fullName>
    </submittedName>
</protein>
<comment type="caution">
    <text evidence="2">The sequence shown here is derived from an EMBL/GenBank/DDBJ whole genome shotgun (WGS) entry which is preliminary data.</text>
</comment>
<evidence type="ECO:0000256" key="1">
    <source>
        <dbReference type="SAM" id="SignalP"/>
    </source>
</evidence>
<reference evidence="2 3" key="1">
    <citation type="journal article" date="2015" name="Int. J. Syst. Evol. Microbiol.">
        <title>Mariniphaga sediminis sp. nov., isolated from coastal sediment.</title>
        <authorList>
            <person name="Wang F.Q."/>
            <person name="Shen Q.Y."/>
            <person name="Chen G.J."/>
            <person name="Du Z.J."/>
        </authorList>
    </citation>
    <scope>NUCLEOTIDE SEQUENCE [LARGE SCALE GENOMIC DNA]</scope>
    <source>
        <strain evidence="2 3">SY21</strain>
    </source>
</reference>
<gene>
    <name evidence="2" type="ORF">D1164_12410</name>
</gene>
<proteinExistence type="predicted"/>
<dbReference type="RefSeq" id="WP_119350305.1">
    <property type="nucleotide sequence ID" value="NZ_QWET01000008.1"/>
</dbReference>
<dbReference type="InterPro" id="IPR019861">
    <property type="entry name" value="PorP/SprF_Bacteroidetes"/>
</dbReference>
<dbReference type="OrthoDB" id="1320396at2"/>
<feature type="signal peptide" evidence="1">
    <location>
        <begin position="1"/>
        <end position="27"/>
    </location>
</feature>
<name>A0A399D366_9BACT</name>
<keyword evidence="1" id="KW-0732">Signal</keyword>
<evidence type="ECO:0000313" key="3">
    <source>
        <dbReference type="Proteomes" id="UP000266441"/>
    </source>
</evidence>
<feature type="chain" id="PRO_5017281060" evidence="1">
    <location>
        <begin position="28"/>
        <end position="304"/>
    </location>
</feature>
<keyword evidence="3" id="KW-1185">Reference proteome</keyword>
<evidence type="ECO:0000313" key="2">
    <source>
        <dbReference type="EMBL" id="RIH64840.1"/>
    </source>
</evidence>